<proteinExistence type="predicted"/>
<evidence type="ECO:0000256" key="1">
    <source>
        <dbReference type="SAM" id="SignalP"/>
    </source>
</evidence>
<dbReference type="PROSITE" id="PS51257">
    <property type="entry name" value="PROKAR_LIPOPROTEIN"/>
    <property type="match status" value="1"/>
</dbReference>
<accession>A0A1A9RKG9</accession>
<dbReference type="EMBL" id="LXSH01000033">
    <property type="protein sequence ID" value="OAM19726.1"/>
    <property type="molecule type" value="Genomic_DNA"/>
</dbReference>
<reference evidence="3" key="1">
    <citation type="submission" date="2016-05" db="EMBL/GenBank/DDBJ databases">
        <title>Draft genome of Corynebacterium afermentans subsp. afermentans LCDC 88199T.</title>
        <authorList>
            <person name="Bernier A.-M."/>
            <person name="Bernard K."/>
        </authorList>
    </citation>
    <scope>NUCLEOTIDE SEQUENCE [LARGE SCALE GENOMIC DNA]</scope>
    <source>
        <strain evidence="3">NML120819</strain>
    </source>
</reference>
<keyword evidence="1" id="KW-0732">Signal</keyword>
<sequence>MKQRLLALALISVLAACGGQTNSSAPAQSAAASGAQPVANSSVQTTVDTSALDPILAEPKVGDLYAAKVSAFSKEGFEEHGVAYGLMKVVDVQADTITVITEDAAWPEADGARKDLNGDLSDITWDESERIEVKRADLPRMVADGRIVETRRLDK</sequence>
<dbReference type="Proteomes" id="UP000078103">
    <property type="component" value="Unassembled WGS sequence"/>
</dbReference>
<feature type="chain" id="PRO_5008395879" evidence="1">
    <location>
        <begin position="19"/>
        <end position="155"/>
    </location>
</feature>
<name>A0A1A9RKG9_EIKCO</name>
<evidence type="ECO:0000313" key="3">
    <source>
        <dbReference type="Proteomes" id="UP000078103"/>
    </source>
</evidence>
<evidence type="ECO:0000313" key="2">
    <source>
        <dbReference type="EMBL" id="OAM19726.1"/>
    </source>
</evidence>
<protein>
    <submittedName>
        <fullName evidence="2">Uncharacterized protein</fullName>
    </submittedName>
</protein>
<comment type="caution">
    <text evidence="2">The sequence shown here is derived from an EMBL/GenBank/DDBJ whole genome shotgun (WGS) entry which is preliminary data.</text>
</comment>
<organism evidence="2 3">
    <name type="scientific">Eikenella corrodens</name>
    <dbReference type="NCBI Taxonomy" id="539"/>
    <lineage>
        <taxon>Bacteria</taxon>
        <taxon>Pseudomonadati</taxon>
        <taxon>Pseudomonadota</taxon>
        <taxon>Betaproteobacteria</taxon>
        <taxon>Neisseriales</taxon>
        <taxon>Neisseriaceae</taxon>
        <taxon>Eikenella</taxon>
    </lineage>
</organism>
<dbReference type="AlphaFoldDB" id="A0A1A9RKG9"/>
<feature type="signal peptide" evidence="1">
    <location>
        <begin position="1"/>
        <end position="18"/>
    </location>
</feature>
<dbReference type="RefSeq" id="WP_064106603.1">
    <property type="nucleotide sequence ID" value="NZ_LXSH01000033.1"/>
</dbReference>
<gene>
    <name evidence="2" type="ORF">A7P89_11620</name>
</gene>